<dbReference type="EMBL" id="BPLQ01015290">
    <property type="protein sequence ID" value="GIY87072.1"/>
    <property type="molecule type" value="Genomic_DNA"/>
</dbReference>
<evidence type="ECO:0000313" key="2">
    <source>
        <dbReference type="Proteomes" id="UP001054837"/>
    </source>
</evidence>
<organism evidence="1 2">
    <name type="scientific">Caerostris darwini</name>
    <dbReference type="NCBI Taxonomy" id="1538125"/>
    <lineage>
        <taxon>Eukaryota</taxon>
        <taxon>Metazoa</taxon>
        <taxon>Ecdysozoa</taxon>
        <taxon>Arthropoda</taxon>
        <taxon>Chelicerata</taxon>
        <taxon>Arachnida</taxon>
        <taxon>Araneae</taxon>
        <taxon>Araneomorphae</taxon>
        <taxon>Entelegynae</taxon>
        <taxon>Araneoidea</taxon>
        <taxon>Araneidae</taxon>
        <taxon>Caerostris</taxon>
    </lineage>
</organism>
<comment type="caution">
    <text evidence="1">The sequence shown here is derived from an EMBL/GenBank/DDBJ whole genome shotgun (WGS) entry which is preliminary data.</text>
</comment>
<reference evidence="1 2" key="1">
    <citation type="submission" date="2021-06" db="EMBL/GenBank/DDBJ databases">
        <title>Caerostris darwini draft genome.</title>
        <authorList>
            <person name="Kono N."/>
            <person name="Arakawa K."/>
        </authorList>
    </citation>
    <scope>NUCLEOTIDE SEQUENCE [LARGE SCALE GENOMIC DNA]</scope>
</reference>
<accession>A0AAV4WWD6</accession>
<proteinExistence type="predicted"/>
<gene>
    <name evidence="1" type="ORF">CDAR_536351</name>
</gene>
<name>A0AAV4WWD6_9ARAC</name>
<evidence type="ECO:0000313" key="1">
    <source>
        <dbReference type="EMBL" id="GIY87072.1"/>
    </source>
</evidence>
<protein>
    <submittedName>
        <fullName evidence="1">Uncharacterized protein</fullName>
    </submittedName>
</protein>
<sequence length="100" mass="11170">MSGRSLISRCGDDGSVELKGRVSITAKRCLRNEKGGVMAGQENSIGRKFMRDSLRRVCDGRGSGGYQENYARFMSRKTNKAASLQELRRQAFRFDSQGKT</sequence>
<dbReference type="AlphaFoldDB" id="A0AAV4WWD6"/>
<keyword evidence="2" id="KW-1185">Reference proteome</keyword>
<dbReference type="Proteomes" id="UP001054837">
    <property type="component" value="Unassembled WGS sequence"/>
</dbReference>